<comment type="similarity">
    <text evidence="1">Belongs to the amidase family.</text>
</comment>
<dbReference type="PROSITE" id="PS00571">
    <property type="entry name" value="AMIDASES"/>
    <property type="match status" value="1"/>
</dbReference>
<dbReference type="PANTHER" id="PTHR11895:SF7">
    <property type="entry name" value="GLUTAMYL-TRNA(GLN) AMIDOTRANSFERASE SUBUNIT A, MITOCHONDRIAL"/>
    <property type="match status" value="1"/>
</dbReference>
<keyword evidence="3" id="KW-1185">Reference proteome</keyword>
<evidence type="ECO:0000313" key="3">
    <source>
        <dbReference type="Proteomes" id="UP000192775"/>
    </source>
</evidence>
<dbReference type="SUPFAM" id="SSF75304">
    <property type="entry name" value="Amidase signature (AS) enzymes"/>
    <property type="match status" value="1"/>
</dbReference>
<dbReference type="PANTHER" id="PTHR11895">
    <property type="entry name" value="TRANSAMIDASE"/>
    <property type="match status" value="1"/>
</dbReference>
<dbReference type="InterPro" id="IPR023631">
    <property type="entry name" value="Amidase_dom"/>
</dbReference>
<evidence type="ECO:0000256" key="1">
    <source>
        <dbReference type="ARBA" id="ARBA00009199"/>
    </source>
</evidence>
<dbReference type="STRING" id="1619308.B5808_10505"/>
<dbReference type="EMBL" id="CP020715">
    <property type="protein sequence ID" value="ARJ05607.1"/>
    <property type="molecule type" value="Genomic_DNA"/>
</dbReference>
<accession>A0A1X9LKG0</accession>
<dbReference type="Pfam" id="PF01425">
    <property type="entry name" value="Amidase"/>
    <property type="match status" value="1"/>
</dbReference>
<dbReference type="RefSeq" id="WP_085019745.1">
    <property type="nucleotide sequence ID" value="NZ_BMHD01000001.1"/>
</dbReference>
<organism evidence="2 3">
    <name type="scientific">Cnuibacter physcomitrellae</name>
    <dbReference type="NCBI Taxonomy" id="1619308"/>
    <lineage>
        <taxon>Bacteria</taxon>
        <taxon>Bacillati</taxon>
        <taxon>Actinomycetota</taxon>
        <taxon>Actinomycetes</taxon>
        <taxon>Micrococcales</taxon>
        <taxon>Microbacteriaceae</taxon>
        <taxon>Cnuibacter</taxon>
    </lineage>
</organism>
<dbReference type="InterPro" id="IPR020556">
    <property type="entry name" value="Amidase_CS"/>
</dbReference>
<dbReference type="Gene3D" id="3.90.1300.10">
    <property type="entry name" value="Amidase signature (AS) domain"/>
    <property type="match status" value="1"/>
</dbReference>
<dbReference type="InterPro" id="IPR036928">
    <property type="entry name" value="AS_sf"/>
</dbReference>
<proteinExistence type="inferred from homology"/>
<dbReference type="GO" id="GO:0003824">
    <property type="term" value="F:catalytic activity"/>
    <property type="evidence" value="ECO:0007669"/>
    <property type="project" value="InterPro"/>
</dbReference>
<protein>
    <submittedName>
        <fullName evidence="2">Amidase</fullName>
    </submittedName>
</protein>
<name>A0A1X9LKG0_9MICO</name>
<gene>
    <name evidence="2" type="ORF">B5808_10505</name>
</gene>
<reference evidence="2 3" key="1">
    <citation type="submission" date="2017-04" db="EMBL/GenBank/DDBJ databases">
        <authorList>
            <person name="Afonso C.L."/>
            <person name="Miller P.J."/>
            <person name="Scott M.A."/>
            <person name="Spackman E."/>
            <person name="Goraichik I."/>
            <person name="Dimitrov K.M."/>
            <person name="Suarez D.L."/>
            <person name="Swayne D.E."/>
        </authorList>
    </citation>
    <scope>NUCLEOTIDE SEQUENCE [LARGE SCALE GENOMIC DNA]</scope>
    <source>
        <strain evidence="3">XA(T)</strain>
    </source>
</reference>
<dbReference type="InterPro" id="IPR000120">
    <property type="entry name" value="Amidase"/>
</dbReference>
<dbReference type="AlphaFoldDB" id="A0A1X9LKG0"/>
<dbReference type="KEGG" id="cphy:B5808_10505"/>
<dbReference type="Proteomes" id="UP000192775">
    <property type="component" value="Chromosome"/>
</dbReference>
<evidence type="ECO:0000313" key="2">
    <source>
        <dbReference type="EMBL" id="ARJ05607.1"/>
    </source>
</evidence>
<sequence length="476" mass="50714">MTDLHELTALEQWRLLQRGEVGVLELTDHYLDRIDTHGEAVGAFVTVTAERARRRAETVQSSVPRTAPLWGLPHADKDLVRTAGVRTTFGSRLFEHFVPEESDALAVQLDEAGAVSLGKTTTPEFGLPSYTESRVAPPTRTPWDLSRGAGGSSGGAAAAVAAGLLPFATGSDGGGSIRIPAAACGLVGIKPSRGLVPAGSGLGAPAGLPVAGTIGRTVEDVAFLLDGIIAKDGDRIRFDHTLRAPAPEDGLFLGAAVRGEGRFQIGVLTDSPWRHDYDIVVDPEATAALDVAVSALDALGHGLERISLEPTPDYSAAFRVIWQAGASLIPAATDEELDLLEPLTRWLVLRGRELPASSLVWAIASLSDFEAALIRQFSAFDAVLTPTLAMTPRPIGWYDQEDGERNFAQQVQYTPFTSFVNASGLPALTLPVHWTDDGLPMGAQLIGRPGGEATLLALGRQLERRLDWTARRPPVW</sequence>